<dbReference type="Proteomes" id="UP001138500">
    <property type="component" value="Unassembled WGS sequence"/>
</dbReference>
<sequence length="210" mass="21512">MSSKMLCTLLTLVTSTLAAAAASLTPNTTTTPTPSTSASDSCVAEPTGYGPLPTPNTAAAFPAFPAFASAANTAPTPPLYWQTYANLNGSQLATPSTTYLGYHEIPSYDPATCAALCDATAGCVGVNLYFERDPRVVPAAACPDPEARTAVKCALWGSPVSAAQAVNYGQWRESFHVLVGSSCDGHFGDGGVFLADGMCACGRLRGVMGT</sequence>
<dbReference type="EMBL" id="RIBY02000946">
    <property type="protein sequence ID" value="KAH9835104.1"/>
    <property type="molecule type" value="Genomic_DNA"/>
</dbReference>
<name>A0A9W7SW98_9PEZI</name>
<feature type="signal peptide" evidence="2">
    <location>
        <begin position="1"/>
        <end position="21"/>
    </location>
</feature>
<organism evidence="3 4">
    <name type="scientific">Teratosphaeria destructans</name>
    <dbReference type="NCBI Taxonomy" id="418781"/>
    <lineage>
        <taxon>Eukaryota</taxon>
        <taxon>Fungi</taxon>
        <taxon>Dikarya</taxon>
        <taxon>Ascomycota</taxon>
        <taxon>Pezizomycotina</taxon>
        <taxon>Dothideomycetes</taxon>
        <taxon>Dothideomycetidae</taxon>
        <taxon>Mycosphaerellales</taxon>
        <taxon>Teratosphaeriaceae</taxon>
        <taxon>Teratosphaeria</taxon>
    </lineage>
</organism>
<evidence type="ECO:0000256" key="1">
    <source>
        <dbReference type="SAM" id="MobiDB-lite"/>
    </source>
</evidence>
<protein>
    <submittedName>
        <fullName evidence="3">Carbohydrate-binding -like protein</fullName>
    </submittedName>
</protein>
<dbReference type="PANTHER" id="PTHR36578:SF1">
    <property type="entry name" value="APPLE DOMAIN-CONTAINING PROTEIN"/>
    <property type="match status" value="1"/>
</dbReference>
<evidence type="ECO:0000313" key="4">
    <source>
        <dbReference type="Proteomes" id="UP001138500"/>
    </source>
</evidence>
<evidence type="ECO:0000256" key="2">
    <source>
        <dbReference type="SAM" id="SignalP"/>
    </source>
</evidence>
<keyword evidence="2" id="KW-0732">Signal</keyword>
<feature type="compositionally biased region" description="Low complexity" evidence="1">
    <location>
        <begin position="25"/>
        <end position="39"/>
    </location>
</feature>
<feature type="region of interest" description="Disordered" evidence="1">
    <location>
        <begin position="25"/>
        <end position="47"/>
    </location>
</feature>
<accession>A0A9W7SW98</accession>
<dbReference type="PANTHER" id="PTHR36578">
    <property type="entry name" value="CHROMOSOME 15, WHOLE GENOME SHOTGUN SEQUENCE"/>
    <property type="match status" value="1"/>
</dbReference>
<reference evidence="3 4" key="2">
    <citation type="journal article" date="2021" name="Curr. Genet.">
        <title>Genetic response to nitrogen starvation in the aggressive Eucalyptus foliar pathogen Teratosphaeria destructans.</title>
        <authorList>
            <person name="Havenga M."/>
            <person name="Wingfield B.D."/>
            <person name="Wingfield M.J."/>
            <person name="Dreyer L.L."/>
            <person name="Roets F."/>
            <person name="Aylward J."/>
        </authorList>
    </citation>
    <scope>NUCLEOTIDE SEQUENCE [LARGE SCALE GENOMIC DNA]</scope>
    <source>
        <strain evidence="3">CMW44962</strain>
    </source>
</reference>
<gene>
    <name evidence="3" type="ORF">Tdes44962_MAKER08568</name>
</gene>
<evidence type="ECO:0000313" key="3">
    <source>
        <dbReference type="EMBL" id="KAH9835104.1"/>
    </source>
</evidence>
<feature type="chain" id="PRO_5040742578" evidence="2">
    <location>
        <begin position="22"/>
        <end position="210"/>
    </location>
</feature>
<reference evidence="3 4" key="1">
    <citation type="journal article" date="2018" name="IMA Fungus">
        <title>IMA Genome-F 10: Nine draft genome sequences of Claviceps purpurea s.lat., including C. arundinis, C. humidiphila, and C. cf. spartinae, pseudomolecules for the pitch canker pathogen Fusarium circinatum, draft genome of Davidsoniella eucalypti, Grosmannia galeiformis, Quambalaria eucalypti, and Teratosphaeria destructans.</title>
        <authorList>
            <person name="Wingfield B.D."/>
            <person name="Liu M."/>
            <person name="Nguyen H.D."/>
            <person name="Lane F.A."/>
            <person name="Morgan S.W."/>
            <person name="De Vos L."/>
            <person name="Wilken P.M."/>
            <person name="Duong T.A."/>
            <person name="Aylward J."/>
            <person name="Coetzee M.P."/>
            <person name="Dadej K."/>
            <person name="De Beer Z.W."/>
            <person name="Findlay W."/>
            <person name="Havenga M."/>
            <person name="Kolarik M."/>
            <person name="Menzies J.G."/>
            <person name="Naidoo K."/>
            <person name="Pochopski O."/>
            <person name="Shoukouhi P."/>
            <person name="Santana Q.C."/>
            <person name="Seifert K.A."/>
            <person name="Soal N."/>
            <person name="Steenkamp E.T."/>
            <person name="Tatham C.T."/>
            <person name="van der Nest M.A."/>
            <person name="Wingfield M.J."/>
        </authorList>
    </citation>
    <scope>NUCLEOTIDE SEQUENCE [LARGE SCALE GENOMIC DNA]</scope>
    <source>
        <strain evidence="3">CMW44962</strain>
    </source>
</reference>
<keyword evidence="4" id="KW-1185">Reference proteome</keyword>
<dbReference type="OrthoDB" id="271448at2759"/>
<dbReference type="AlphaFoldDB" id="A0A9W7SW98"/>
<proteinExistence type="predicted"/>
<comment type="caution">
    <text evidence="3">The sequence shown here is derived from an EMBL/GenBank/DDBJ whole genome shotgun (WGS) entry which is preliminary data.</text>
</comment>